<dbReference type="Pfam" id="PF24758">
    <property type="entry name" value="LRR_At5g56370"/>
    <property type="match status" value="1"/>
</dbReference>
<feature type="domain" description="FBD" evidence="1">
    <location>
        <begin position="313"/>
        <end position="389"/>
    </location>
</feature>
<proteinExistence type="predicted"/>
<name>A0AAD4XWH6_9MAGN</name>
<dbReference type="PANTHER" id="PTHR31900:SF30">
    <property type="entry name" value="SUPERFAMILY PROTEIN, PUTATIVE-RELATED"/>
    <property type="match status" value="1"/>
</dbReference>
<evidence type="ECO:0000313" key="3">
    <source>
        <dbReference type="Proteomes" id="UP001202328"/>
    </source>
</evidence>
<dbReference type="AlphaFoldDB" id="A0AAD4XWH6"/>
<reference evidence="2" key="1">
    <citation type="submission" date="2022-04" db="EMBL/GenBank/DDBJ databases">
        <title>A functionally conserved STORR gene fusion in Papaver species that diverged 16.8 million years ago.</title>
        <authorList>
            <person name="Catania T."/>
        </authorList>
    </citation>
    <scope>NUCLEOTIDE SEQUENCE</scope>
    <source>
        <strain evidence="2">S-188037</strain>
    </source>
</reference>
<sequence length="389" mass="44951">MLRDNSNIHSFRFRWSYFPINNGVRRSFARWIDAVVERNVQEVTLEIRHSYSKMTYEIPPGLVNCKSLKKLTLRVEDLAEFILPKSMSLPQLKFMCLDGFLVSNEESAKNLFSCCPLLETLNIVDCYIQTDNRGNFTVESLSLKHFAYTHRHNNYRRHHLRPTIIKLSAPNLTSITCESYLTQEYDLQNCSDLSDINLNILYNKEFEKRHLPKEEKEEYAKRILKLLVSVKKVKRLDLSSGFLEVLWRVTDLYNCQLPILCNLQSLRLETRFTRGSMHAIAYLLKISPNISTFIVKSNSADVGDDWEVGFSLSGMVSNLNVVRIENVHGCDAELKILSYLLKNAKGLKKVVLYFRPSVGSSDRVRQVKLFKKKLIEVPTASSSIGMVFY</sequence>
<comment type="caution">
    <text evidence="2">The sequence shown here is derived from an EMBL/GenBank/DDBJ whole genome shotgun (WGS) entry which is preliminary data.</text>
</comment>
<keyword evidence="3" id="KW-1185">Reference proteome</keyword>
<organism evidence="2 3">
    <name type="scientific">Papaver atlanticum</name>
    <dbReference type="NCBI Taxonomy" id="357466"/>
    <lineage>
        <taxon>Eukaryota</taxon>
        <taxon>Viridiplantae</taxon>
        <taxon>Streptophyta</taxon>
        <taxon>Embryophyta</taxon>
        <taxon>Tracheophyta</taxon>
        <taxon>Spermatophyta</taxon>
        <taxon>Magnoliopsida</taxon>
        <taxon>Ranunculales</taxon>
        <taxon>Papaveraceae</taxon>
        <taxon>Papaveroideae</taxon>
        <taxon>Papaver</taxon>
    </lineage>
</organism>
<dbReference type="PANTHER" id="PTHR31900">
    <property type="entry name" value="F-BOX/RNI SUPERFAMILY PROTEIN-RELATED"/>
    <property type="match status" value="1"/>
</dbReference>
<evidence type="ECO:0000313" key="2">
    <source>
        <dbReference type="EMBL" id="KAI3955276.1"/>
    </source>
</evidence>
<dbReference type="InterPro" id="IPR006566">
    <property type="entry name" value="FBD"/>
</dbReference>
<protein>
    <recommendedName>
        <fullName evidence="1">FBD domain-containing protein</fullName>
    </recommendedName>
</protein>
<dbReference type="Proteomes" id="UP001202328">
    <property type="component" value="Unassembled WGS sequence"/>
</dbReference>
<accession>A0AAD4XWH6</accession>
<dbReference type="SUPFAM" id="SSF52047">
    <property type="entry name" value="RNI-like"/>
    <property type="match status" value="1"/>
</dbReference>
<dbReference type="EMBL" id="JAJJMB010001778">
    <property type="protein sequence ID" value="KAI3955276.1"/>
    <property type="molecule type" value="Genomic_DNA"/>
</dbReference>
<gene>
    <name evidence="2" type="ORF">MKW98_020909</name>
</gene>
<dbReference type="SMART" id="SM00579">
    <property type="entry name" value="FBD"/>
    <property type="match status" value="1"/>
</dbReference>
<dbReference type="Pfam" id="PF08387">
    <property type="entry name" value="FBD"/>
    <property type="match status" value="1"/>
</dbReference>
<dbReference type="InterPro" id="IPR055411">
    <property type="entry name" value="LRR_FXL15/At3g58940/PEG3-like"/>
</dbReference>
<evidence type="ECO:0000259" key="1">
    <source>
        <dbReference type="SMART" id="SM00579"/>
    </source>
</evidence>
<dbReference type="Gene3D" id="3.80.10.10">
    <property type="entry name" value="Ribonuclease Inhibitor"/>
    <property type="match status" value="1"/>
</dbReference>
<dbReference type="InterPro" id="IPR032675">
    <property type="entry name" value="LRR_dom_sf"/>
</dbReference>
<dbReference type="InterPro" id="IPR050232">
    <property type="entry name" value="FBL13/AtMIF1-like"/>
</dbReference>